<comment type="caution">
    <text evidence="1">The sequence shown here is derived from an EMBL/GenBank/DDBJ whole genome shotgun (WGS) entry which is preliminary data.</text>
</comment>
<keyword evidence="2" id="KW-1185">Reference proteome</keyword>
<evidence type="ECO:0000313" key="2">
    <source>
        <dbReference type="Proteomes" id="UP000673375"/>
    </source>
</evidence>
<sequence>MKSSQQELSNRGYLEKGIISSNSATREELFTQLTNSEPVQRSLAARELGNRFILVAGTAEVLLEHLILEKKLYTRLEICQALAKGDALTVYAMIPYLNTIGNSQYRSIAEAKTSKKKSYPLPRGIVARTLGNMGAFAADILLENLKQKEYAAEMIEGLGYLTYNKPELQTQENYERAKGYYELYKEDLLFVWKFVIFSSAFPYTYTEPTLTEIGRQFSEEAIQQELKRTVVVCKRH</sequence>
<accession>A0ABS4CFK3</accession>
<evidence type="ECO:0000313" key="1">
    <source>
        <dbReference type="EMBL" id="MBP1044707.1"/>
    </source>
</evidence>
<dbReference type="RefSeq" id="WP_209555514.1">
    <property type="nucleotide sequence ID" value="NZ_JAEDXU010000001.1"/>
</dbReference>
<name>A0ABS4CFK3_9ENTE</name>
<dbReference type="Proteomes" id="UP000673375">
    <property type="component" value="Unassembled WGS sequence"/>
</dbReference>
<protein>
    <submittedName>
        <fullName evidence="1">Uncharacterized protein</fullName>
    </submittedName>
</protein>
<proteinExistence type="predicted"/>
<dbReference type="EMBL" id="JAEDXU010000001">
    <property type="protein sequence ID" value="MBP1044707.1"/>
    <property type="molecule type" value="Genomic_DNA"/>
</dbReference>
<organism evidence="1 2">
    <name type="scientific">Enterococcus larvae</name>
    <dbReference type="NCBI Taxonomy" id="2794352"/>
    <lineage>
        <taxon>Bacteria</taxon>
        <taxon>Bacillati</taxon>
        <taxon>Bacillota</taxon>
        <taxon>Bacilli</taxon>
        <taxon>Lactobacillales</taxon>
        <taxon>Enterococcaceae</taxon>
        <taxon>Enterococcus</taxon>
    </lineage>
</organism>
<reference evidence="1 2" key="1">
    <citation type="submission" date="2020-12" db="EMBL/GenBank/DDBJ databases">
        <title>Vagococcus allomyrinae sp. nov. and Enterococcus lavae sp. nov., isolated from the larvae of Allomyrina dichotoma.</title>
        <authorList>
            <person name="Lee S.D."/>
        </authorList>
    </citation>
    <scope>NUCLEOTIDE SEQUENCE [LARGE SCALE GENOMIC DNA]</scope>
    <source>
        <strain evidence="1 2">BWM-S5</strain>
    </source>
</reference>
<gene>
    <name evidence="1" type="ORF">I6N96_00330</name>
</gene>